<feature type="region of interest" description="Disordered" evidence="1">
    <location>
        <begin position="291"/>
        <end position="339"/>
    </location>
</feature>
<reference evidence="2 3" key="1">
    <citation type="journal article" date="2010" name="Cell">
        <title>The genome of Naegleria gruberi illuminates early eukaryotic versatility.</title>
        <authorList>
            <person name="Fritz-Laylin L.K."/>
            <person name="Prochnik S.E."/>
            <person name="Ginger M.L."/>
            <person name="Dacks J.B."/>
            <person name="Carpenter M.L."/>
            <person name="Field M.C."/>
            <person name="Kuo A."/>
            <person name="Paredez A."/>
            <person name="Chapman J."/>
            <person name="Pham J."/>
            <person name="Shu S."/>
            <person name="Neupane R."/>
            <person name="Cipriano M."/>
            <person name="Mancuso J."/>
            <person name="Tu H."/>
            <person name="Salamov A."/>
            <person name="Lindquist E."/>
            <person name="Shapiro H."/>
            <person name="Lucas S."/>
            <person name="Grigoriev I.V."/>
            <person name="Cande W.Z."/>
            <person name="Fulton C."/>
            <person name="Rokhsar D.S."/>
            <person name="Dawson S.C."/>
        </authorList>
    </citation>
    <scope>NUCLEOTIDE SEQUENCE [LARGE SCALE GENOMIC DNA]</scope>
    <source>
        <strain evidence="2 3">NEG-M</strain>
    </source>
</reference>
<feature type="compositionally biased region" description="Low complexity" evidence="1">
    <location>
        <begin position="310"/>
        <end position="331"/>
    </location>
</feature>
<proteinExistence type="predicted"/>
<dbReference type="OMA" id="MINEHHE"/>
<keyword evidence="3" id="KW-1185">Reference proteome</keyword>
<organism evidence="3">
    <name type="scientific">Naegleria gruberi</name>
    <name type="common">Amoeba</name>
    <dbReference type="NCBI Taxonomy" id="5762"/>
    <lineage>
        <taxon>Eukaryota</taxon>
        <taxon>Discoba</taxon>
        <taxon>Heterolobosea</taxon>
        <taxon>Tetramitia</taxon>
        <taxon>Eutetramitia</taxon>
        <taxon>Vahlkampfiidae</taxon>
        <taxon>Naegleria</taxon>
    </lineage>
</organism>
<evidence type="ECO:0000313" key="3">
    <source>
        <dbReference type="Proteomes" id="UP000006671"/>
    </source>
</evidence>
<feature type="compositionally biased region" description="Polar residues" evidence="1">
    <location>
        <begin position="293"/>
        <end position="302"/>
    </location>
</feature>
<dbReference type="RefSeq" id="XP_002669448.1">
    <property type="nucleotide sequence ID" value="XM_002669402.1"/>
</dbReference>
<dbReference type="AlphaFoldDB" id="D2W2G1"/>
<dbReference type="KEGG" id="ngr:NAEGRDRAFT_54178"/>
<dbReference type="eggNOG" id="ENOG502SGA8">
    <property type="taxonomic scope" value="Eukaryota"/>
</dbReference>
<dbReference type="OrthoDB" id="10259227at2759"/>
<dbReference type="EMBL" id="GG738926">
    <property type="protein sequence ID" value="EFC36704.1"/>
    <property type="molecule type" value="Genomic_DNA"/>
</dbReference>
<dbReference type="InParanoid" id="D2W2G1"/>
<evidence type="ECO:0000313" key="2">
    <source>
        <dbReference type="EMBL" id="EFC36704.1"/>
    </source>
</evidence>
<gene>
    <name evidence="2" type="ORF">NAEGRDRAFT_54178</name>
</gene>
<name>D2W2G1_NAEGR</name>
<dbReference type="GeneID" id="8860981"/>
<dbReference type="VEuPathDB" id="AmoebaDB:NAEGRDRAFT_54178"/>
<sequence length="339" mass="39729">MRNRKENMLKSNTITTTLNNFNNSKNTTREEENLQFNFPTFPKGFDESQLSLYHSLLLKQCTKCDHRNEHANNTTSKPEIPTRSTIQNDCIKTIPRVNPLSSGVSFRSLPKATCDDIIKVCNFYVEKCEGKYSEKTRAYRMMVEMANEIIKLTNIIQRDFEVEYSKQREQNVHLNKVCEEWNNYFGKTVDDKYSKLSPRDIRLIIDKLEMDVKKYEDTLNEERLRHYEQERKLHLMINEHHEASRKSIRNMMKQTSAPTFQKSPTPLYQPNFEQTSLVETLLEENRQLKKQVQELTGSTSKYRTSHHNMTSSSTLQDSISSNSSSSQSTSSIKYNTLFQ</sequence>
<protein>
    <submittedName>
        <fullName evidence="2">Predicted protein</fullName>
    </submittedName>
</protein>
<accession>D2W2G1</accession>
<dbReference type="Proteomes" id="UP000006671">
    <property type="component" value="Unassembled WGS sequence"/>
</dbReference>
<evidence type="ECO:0000256" key="1">
    <source>
        <dbReference type="SAM" id="MobiDB-lite"/>
    </source>
</evidence>